<dbReference type="Proteomes" id="UP001230654">
    <property type="component" value="Unassembled WGS sequence"/>
</dbReference>
<protein>
    <submittedName>
        <fullName evidence="1">Uncharacterized protein</fullName>
    </submittedName>
</protein>
<comment type="caution">
    <text evidence="1">The sequence shown here is derived from an EMBL/GenBank/DDBJ whole genome shotgun (WGS) entry which is preliminary data.</text>
</comment>
<organism evidence="1 2">
    <name type="scientific">Streptomyces rishiriensis</name>
    <dbReference type="NCBI Taxonomy" id="68264"/>
    <lineage>
        <taxon>Bacteria</taxon>
        <taxon>Bacillati</taxon>
        <taxon>Actinomycetota</taxon>
        <taxon>Actinomycetes</taxon>
        <taxon>Kitasatosporales</taxon>
        <taxon>Streptomycetaceae</taxon>
        <taxon>Streptomyces</taxon>
    </lineage>
</organism>
<evidence type="ECO:0000313" key="2">
    <source>
        <dbReference type="Proteomes" id="UP001230654"/>
    </source>
</evidence>
<dbReference type="RefSeq" id="WP_307161369.1">
    <property type="nucleotide sequence ID" value="NZ_JAUSWV010000002.1"/>
</dbReference>
<name>A0ABU0NI91_STRRH</name>
<gene>
    <name evidence="1" type="ORF">QF030_000969</name>
</gene>
<proteinExistence type="predicted"/>
<evidence type="ECO:0000313" key="1">
    <source>
        <dbReference type="EMBL" id="MDQ0578791.1"/>
    </source>
</evidence>
<sequence length="42" mass="4980">MCSWIYEDALPITRQYHARLLAGADEMDTPRSVQRLDEWLID</sequence>
<dbReference type="EMBL" id="JAUSWV010000002">
    <property type="protein sequence ID" value="MDQ0578791.1"/>
    <property type="molecule type" value="Genomic_DNA"/>
</dbReference>
<keyword evidence="2" id="KW-1185">Reference proteome</keyword>
<reference evidence="1 2" key="1">
    <citation type="submission" date="2023-07" db="EMBL/GenBank/DDBJ databases">
        <title>Comparative genomics of wheat-associated soil bacteria to identify genetic determinants of phenazine resistance.</title>
        <authorList>
            <person name="Mouncey N."/>
        </authorList>
    </citation>
    <scope>NUCLEOTIDE SEQUENCE [LARGE SCALE GENOMIC DNA]</scope>
    <source>
        <strain evidence="1 2">B2I6</strain>
    </source>
</reference>
<accession>A0ABU0NI91</accession>